<gene>
    <name evidence="1" type="ORF">ACFO5O_10155</name>
</gene>
<evidence type="ECO:0000313" key="1">
    <source>
        <dbReference type="EMBL" id="MFC4722685.1"/>
    </source>
</evidence>
<proteinExistence type="predicted"/>
<protein>
    <submittedName>
        <fullName evidence="1">Uncharacterized protein</fullName>
    </submittedName>
</protein>
<accession>A0ABV9N537</accession>
<organism evidence="1 2">
    <name type="scientific">Geojedonia litorea</name>
    <dbReference type="NCBI Taxonomy" id="1268269"/>
    <lineage>
        <taxon>Bacteria</taxon>
        <taxon>Pseudomonadati</taxon>
        <taxon>Bacteroidota</taxon>
        <taxon>Flavobacteriia</taxon>
        <taxon>Flavobacteriales</taxon>
        <taxon>Flavobacteriaceae</taxon>
        <taxon>Geojedonia</taxon>
    </lineage>
</organism>
<evidence type="ECO:0000313" key="2">
    <source>
        <dbReference type="Proteomes" id="UP001595953"/>
    </source>
</evidence>
<dbReference type="RefSeq" id="WP_387963407.1">
    <property type="nucleotide sequence ID" value="NZ_JBHSGP010000014.1"/>
</dbReference>
<keyword evidence="2" id="KW-1185">Reference proteome</keyword>
<dbReference type="EMBL" id="JBHSGP010000014">
    <property type="protein sequence ID" value="MFC4722685.1"/>
    <property type="molecule type" value="Genomic_DNA"/>
</dbReference>
<comment type="caution">
    <text evidence="1">The sequence shown here is derived from an EMBL/GenBank/DDBJ whole genome shotgun (WGS) entry which is preliminary data.</text>
</comment>
<sequence>MAIRLGNSCSNCKNLLATQICKKHGVKVNSSYTCDNFEMKAALKDDANCSTCARYETTTCANPKKAAPGMLCSHWAPLNATA</sequence>
<dbReference type="Proteomes" id="UP001595953">
    <property type="component" value="Unassembled WGS sequence"/>
</dbReference>
<reference evidence="2" key="1">
    <citation type="journal article" date="2019" name="Int. J. Syst. Evol. Microbiol.">
        <title>The Global Catalogue of Microorganisms (GCM) 10K type strain sequencing project: providing services to taxonomists for standard genome sequencing and annotation.</title>
        <authorList>
            <consortium name="The Broad Institute Genomics Platform"/>
            <consortium name="The Broad Institute Genome Sequencing Center for Infectious Disease"/>
            <person name="Wu L."/>
            <person name="Ma J."/>
        </authorList>
    </citation>
    <scope>NUCLEOTIDE SEQUENCE [LARGE SCALE GENOMIC DNA]</scope>
    <source>
        <strain evidence="2">CCUG 63682</strain>
    </source>
</reference>
<name>A0ABV9N537_9FLAO</name>